<evidence type="ECO:0000256" key="2">
    <source>
        <dbReference type="ARBA" id="ARBA00022679"/>
    </source>
</evidence>
<feature type="binding site" evidence="9">
    <location>
        <position position="40"/>
    </location>
    <ligand>
        <name>substrate</name>
    </ligand>
</feature>
<keyword evidence="12" id="KW-1185">Reference proteome</keyword>
<feature type="binding site" evidence="9">
    <location>
        <position position="8"/>
    </location>
    <ligand>
        <name>substrate</name>
    </ligand>
</feature>
<comment type="subunit">
    <text evidence="9">Homohexamer.</text>
</comment>
<keyword evidence="3 9" id="KW-0548">Nucleotidyltransferase</keyword>
<comment type="subcellular location">
    <subcellularLocation>
        <location evidence="9">Cytoplasm</location>
    </subcellularLocation>
</comment>
<evidence type="ECO:0000256" key="9">
    <source>
        <dbReference type="HAMAP-Rule" id="MF_00151"/>
    </source>
</evidence>
<dbReference type="InterPro" id="IPR014729">
    <property type="entry name" value="Rossmann-like_a/b/a_fold"/>
</dbReference>
<dbReference type="RefSeq" id="WP_183108652.1">
    <property type="nucleotide sequence ID" value="NZ_MCIB01000001.1"/>
</dbReference>
<dbReference type="HAMAP" id="MF_00151">
    <property type="entry name" value="PPAT_bact"/>
    <property type="match status" value="1"/>
</dbReference>
<keyword evidence="5 9" id="KW-0067">ATP-binding</keyword>
<dbReference type="InterPro" id="IPR004821">
    <property type="entry name" value="Cyt_trans-like"/>
</dbReference>
<dbReference type="GO" id="GO:0005524">
    <property type="term" value="F:ATP binding"/>
    <property type="evidence" value="ECO:0007669"/>
    <property type="project" value="UniProtKB-KW"/>
</dbReference>
<feature type="binding site" evidence="9">
    <location>
        <position position="72"/>
    </location>
    <ligand>
        <name>substrate</name>
    </ligand>
</feature>
<dbReference type="NCBIfam" id="TIGR00125">
    <property type="entry name" value="cyt_tran_rel"/>
    <property type="match status" value="1"/>
</dbReference>
<comment type="function">
    <text evidence="9">Reversibly transfers an adenylyl group from ATP to 4'-phosphopantetheine, yielding dephospho-CoA (dPCoA) and pyrophosphate.</text>
</comment>
<organism evidence="11 12">
    <name type="scientific">Thermohalobacter berrensis</name>
    <dbReference type="NCBI Taxonomy" id="99594"/>
    <lineage>
        <taxon>Bacteria</taxon>
        <taxon>Bacillati</taxon>
        <taxon>Bacillota</taxon>
        <taxon>Tissierellia</taxon>
        <taxon>Tissierellales</taxon>
        <taxon>Thermohalobacteraceae</taxon>
        <taxon>Thermohalobacter</taxon>
    </lineage>
</organism>
<evidence type="ECO:0000256" key="4">
    <source>
        <dbReference type="ARBA" id="ARBA00022741"/>
    </source>
</evidence>
<keyword evidence="4 9" id="KW-0547">Nucleotide-binding</keyword>
<feature type="domain" description="Cytidyltransferase-like" evidence="10">
    <location>
        <begin position="4"/>
        <end position="132"/>
    </location>
</feature>
<dbReference type="Gene3D" id="3.40.50.620">
    <property type="entry name" value="HUPs"/>
    <property type="match status" value="1"/>
</dbReference>
<protein>
    <recommendedName>
        <fullName evidence="9">Phosphopantetheine adenylyltransferase</fullName>
        <ecNumber evidence="9">2.7.7.3</ecNumber>
    </recommendedName>
    <alternativeName>
        <fullName evidence="9">Dephospho-CoA pyrophosphorylase</fullName>
    </alternativeName>
    <alternativeName>
        <fullName evidence="9">Pantetheine-phosphate adenylyltransferase</fullName>
        <shortName evidence="9">PPAT</shortName>
    </alternativeName>
</protein>
<keyword evidence="6 9" id="KW-0460">Magnesium</keyword>
<comment type="similarity">
    <text evidence="9">Belongs to the bacterial CoaD family.</text>
</comment>
<comment type="cofactor">
    <cofactor evidence="9">
        <name>Mg(2+)</name>
        <dbReference type="ChEBI" id="CHEBI:18420"/>
    </cofactor>
</comment>
<feature type="binding site" evidence="9">
    <location>
        <position position="97"/>
    </location>
    <ligand>
        <name>ATP</name>
        <dbReference type="ChEBI" id="CHEBI:30616"/>
    </ligand>
</feature>
<dbReference type="EC" id="2.7.7.3" evidence="9"/>
<dbReference type="UniPathway" id="UPA00241">
    <property type="reaction ID" value="UER00355"/>
</dbReference>
<evidence type="ECO:0000256" key="7">
    <source>
        <dbReference type="ARBA" id="ARBA00022993"/>
    </source>
</evidence>
<feature type="binding site" evidence="9">
    <location>
        <begin position="8"/>
        <end position="9"/>
    </location>
    <ligand>
        <name>ATP</name>
        <dbReference type="ChEBI" id="CHEBI:30616"/>
    </ligand>
</feature>
<accession>A0A419TA82</accession>
<dbReference type="Pfam" id="PF01467">
    <property type="entry name" value="CTP_transf_like"/>
    <property type="match status" value="1"/>
</dbReference>
<comment type="catalytic activity">
    <reaction evidence="8 9">
        <text>(R)-4'-phosphopantetheine + ATP + H(+) = 3'-dephospho-CoA + diphosphate</text>
        <dbReference type="Rhea" id="RHEA:19801"/>
        <dbReference type="ChEBI" id="CHEBI:15378"/>
        <dbReference type="ChEBI" id="CHEBI:30616"/>
        <dbReference type="ChEBI" id="CHEBI:33019"/>
        <dbReference type="ChEBI" id="CHEBI:57328"/>
        <dbReference type="ChEBI" id="CHEBI:61723"/>
        <dbReference type="EC" id="2.7.7.3"/>
    </reaction>
</comment>
<evidence type="ECO:0000313" key="11">
    <source>
        <dbReference type="EMBL" id="RKD34375.1"/>
    </source>
</evidence>
<dbReference type="GO" id="GO:0005737">
    <property type="term" value="C:cytoplasm"/>
    <property type="evidence" value="ECO:0007669"/>
    <property type="project" value="UniProtKB-SubCell"/>
</dbReference>
<name>A0A419TA82_9FIRM</name>
<evidence type="ECO:0000256" key="3">
    <source>
        <dbReference type="ARBA" id="ARBA00022695"/>
    </source>
</evidence>
<dbReference type="PANTHER" id="PTHR21342:SF1">
    <property type="entry name" value="PHOSPHOPANTETHEINE ADENYLYLTRANSFERASE"/>
    <property type="match status" value="1"/>
</dbReference>
<feature type="binding site" evidence="9">
    <location>
        <position position="16"/>
    </location>
    <ligand>
        <name>ATP</name>
        <dbReference type="ChEBI" id="CHEBI:30616"/>
    </ligand>
</feature>
<keyword evidence="2 9" id="KW-0808">Transferase</keyword>
<dbReference type="SUPFAM" id="SSF52374">
    <property type="entry name" value="Nucleotidylyl transferase"/>
    <property type="match status" value="1"/>
</dbReference>
<feature type="binding site" evidence="9">
    <location>
        <begin position="122"/>
        <end position="128"/>
    </location>
    <ligand>
        <name>ATP</name>
        <dbReference type="ChEBI" id="CHEBI:30616"/>
    </ligand>
</feature>
<comment type="caution">
    <text evidence="11">The sequence shown here is derived from an EMBL/GenBank/DDBJ whole genome shotgun (WGS) entry which is preliminary data.</text>
</comment>
<dbReference type="PRINTS" id="PR01020">
    <property type="entry name" value="LPSBIOSNTHSS"/>
</dbReference>
<feature type="binding site" evidence="9">
    <location>
        <position position="86"/>
    </location>
    <ligand>
        <name>substrate</name>
    </ligand>
</feature>
<dbReference type="GO" id="GO:0004595">
    <property type="term" value="F:pantetheine-phosphate adenylyltransferase activity"/>
    <property type="evidence" value="ECO:0007669"/>
    <property type="project" value="UniProtKB-UniRule"/>
</dbReference>
<dbReference type="AlphaFoldDB" id="A0A419TA82"/>
<dbReference type="PANTHER" id="PTHR21342">
    <property type="entry name" value="PHOSPHOPANTETHEINE ADENYLYLTRANSFERASE"/>
    <property type="match status" value="1"/>
</dbReference>
<dbReference type="EMBL" id="MCIB01000001">
    <property type="protein sequence ID" value="RKD34375.1"/>
    <property type="molecule type" value="Genomic_DNA"/>
</dbReference>
<evidence type="ECO:0000256" key="8">
    <source>
        <dbReference type="ARBA" id="ARBA00029346"/>
    </source>
</evidence>
<keyword evidence="7 9" id="KW-0173">Coenzyme A biosynthesis</keyword>
<dbReference type="FunFam" id="3.40.50.620:FF:000012">
    <property type="entry name" value="Phosphopantetheine adenylyltransferase"/>
    <property type="match status" value="1"/>
</dbReference>
<gene>
    <name evidence="9" type="primary">coaD</name>
    <name evidence="11" type="ORF">BET03_00650</name>
</gene>
<comment type="pathway">
    <text evidence="9">Cofactor biosynthesis; coenzyme A biosynthesis; CoA from (R)-pantothenate: step 4/5.</text>
</comment>
<proteinExistence type="inferred from homology"/>
<feature type="binding site" evidence="9">
    <location>
        <begin position="87"/>
        <end position="89"/>
    </location>
    <ligand>
        <name>ATP</name>
        <dbReference type="ChEBI" id="CHEBI:30616"/>
    </ligand>
</feature>
<dbReference type="GO" id="GO:0015937">
    <property type="term" value="P:coenzyme A biosynthetic process"/>
    <property type="evidence" value="ECO:0007669"/>
    <property type="project" value="UniProtKB-UniRule"/>
</dbReference>
<evidence type="ECO:0000313" key="12">
    <source>
        <dbReference type="Proteomes" id="UP000284177"/>
    </source>
</evidence>
<evidence type="ECO:0000256" key="1">
    <source>
        <dbReference type="ARBA" id="ARBA00022490"/>
    </source>
</evidence>
<dbReference type="NCBIfam" id="TIGR01510">
    <property type="entry name" value="coaD_prev_kdtB"/>
    <property type="match status" value="1"/>
</dbReference>
<evidence type="ECO:0000256" key="6">
    <source>
        <dbReference type="ARBA" id="ARBA00022842"/>
    </source>
</evidence>
<keyword evidence="1 9" id="KW-0963">Cytoplasm</keyword>
<reference evidence="11 12" key="1">
    <citation type="submission" date="2016-08" db="EMBL/GenBank/DDBJ databases">
        <title>Novel Firmicutes and Novel Genomes.</title>
        <authorList>
            <person name="Poppleton D.I."/>
            <person name="Gribaldo S."/>
        </authorList>
    </citation>
    <scope>NUCLEOTIDE SEQUENCE [LARGE SCALE GENOMIC DNA]</scope>
    <source>
        <strain evidence="11 12">CTT3</strain>
    </source>
</reference>
<sequence length="159" mass="17973">MVVLYPGSFDPVTNGHLDIIKRCSKKFNKVIVAVLNNPSKKPMFTVEERVKLLQEVCKDYDNVEIDCFSGLLVDYAKKRDISAIVKGLRAVSDFEYELQMALMNRNLDNDIETLFLMTSAKYSFLSSSLVKEVARFNGDISDLVPKSVEQAIKVKIKGE</sequence>
<evidence type="ECO:0000256" key="5">
    <source>
        <dbReference type="ARBA" id="ARBA00022840"/>
    </source>
</evidence>
<evidence type="ECO:0000259" key="10">
    <source>
        <dbReference type="Pfam" id="PF01467"/>
    </source>
</evidence>
<dbReference type="InterPro" id="IPR001980">
    <property type="entry name" value="PPAT"/>
</dbReference>
<dbReference type="Proteomes" id="UP000284177">
    <property type="component" value="Unassembled WGS sequence"/>
</dbReference>
<dbReference type="CDD" id="cd02163">
    <property type="entry name" value="PPAT"/>
    <property type="match status" value="1"/>
</dbReference>
<feature type="site" description="Transition state stabilizer" evidence="9">
    <location>
        <position position="16"/>
    </location>
</feature>